<evidence type="ECO:0000313" key="2">
    <source>
        <dbReference type="EMBL" id="MCW8333440.1"/>
    </source>
</evidence>
<gene>
    <name evidence="2" type="ORF">MD483_06345</name>
</gene>
<dbReference type="SUPFAM" id="SSF55729">
    <property type="entry name" value="Acyl-CoA N-acyltransferases (Nat)"/>
    <property type="match status" value="1"/>
</dbReference>
<dbReference type="InterPro" id="IPR016181">
    <property type="entry name" value="Acyl_CoA_acyltransferase"/>
</dbReference>
<dbReference type="RefSeq" id="WP_265686999.1">
    <property type="nucleotide sequence ID" value="NZ_JAKRRX010000024.1"/>
</dbReference>
<dbReference type="CDD" id="cd04301">
    <property type="entry name" value="NAT_SF"/>
    <property type="match status" value="1"/>
</dbReference>
<dbReference type="InterPro" id="IPR000182">
    <property type="entry name" value="GNAT_dom"/>
</dbReference>
<dbReference type="Gene3D" id="3.40.630.30">
    <property type="match status" value="1"/>
</dbReference>
<comment type="caution">
    <text evidence="2">The sequence shown here is derived from an EMBL/GenBank/DDBJ whole genome shotgun (WGS) entry which is preliminary data.</text>
</comment>
<evidence type="ECO:0000313" key="3">
    <source>
        <dbReference type="Proteomes" id="UP001155586"/>
    </source>
</evidence>
<dbReference type="InterPro" id="IPR039143">
    <property type="entry name" value="GNPNAT1-like"/>
</dbReference>
<proteinExistence type="predicted"/>
<dbReference type="AlphaFoldDB" id="A0A9X3CE97"/>
<accession>A0A9X3CE97</accession>
<sequence length="157" mass="18282">MDITYLAQHPHECEKIARWYFDEWGYTVPNITIDRVLEKVTQKAQNVEAFPLALVAHDDQQLVAVAELKIREHVDYPEYEHWLGGVYVAEQGRGKGYAAALIEKAKQHVRQLGIERLYLQCEQYNIDLYKKYGFTILHNAVHNGVETHIMVWLVSDD</sequence>
<dbReference type="PANTHER" id="PTHR13355">
    <property type="entry name" value="GLUCOSAMINE 6-PHOSPHATE N-ACETYLTRANSFERASE"/>
    <property type="match status" value="1"/>
</dbReference>
<dbReference type="PROSITE" id="PS51186">
    <property type="entry name" value="GNAT"/>
    <property type="match status" value="1"/>
</dbReference>
<organism evidence="2 3">
    <name type="scientific">Vibrio paucivorans</name>
    <dbReference type="NCBI Taxonomy" id="2829489"/>
    <lineage>
        <taxon>Bacteria</taxon>
        <taxon>Pseudomonadati</taxon>
        <taxon>Pseudomonadota</taxon>
        <taxon>Gammaproteobacteria</taxon>
        <taxon>Vibrionales</taxon>
        <taxon>Vibrionaceae</taxon>
        <taxon>Vibrio</taxon>
    </lineage>
</organism>
<dbReference type="Proteomes" id="UP001155586">
    <property type="component" value="Unassembled WGS sequence"/>
</dbReference>
<evidence type="ECO:0000259" key="1">
    <source>
        <dbReference type="PROSITE" id="PS51186"/>
    </source>
</evidence>
<dbReference type="Pfam" id="PF00583">
    <property type="entry name" value="Acetyltransf_1"/>
    <property type="match status" value="1"/>
</dbReference>
<name>A0A9X3CE97_9VIBR</name>
<feature type="domain" description="N-acetyltransferase" evidence="1">
    <location>
        <begin position="1"/>
        <end position="157"/>
    </location>
</feature>
<dbReference type="EMBL" id="JAKRRX010000024">
    <property type="protein sequence ID" value="MCW8333440.1"/>
    <property type="molecule type" value="Genomic_DNA"/>
</dbReference>
<reference evidence="2" key="1">
    <citation type="submission" date="2022-02" db="EMBL/GenBank/DDBJ databases">
        <title>Vibrio sp. nov., a new bacterium isolated from Bohai sea, China.</title>
        <authorList>
            <person name="Yuan Y."/>
        </authorList>
    </citation>
    <scope>NUCLEOTIDE SEQUENCE</scope>
    <source>
        <strain evidence="2">DBSS07</strain>
    </source>
</reference>
<protein>
    <submittedName>
        <fullName evidence="2">GNAT family N-acetyltransferase</fullName>
    </submittedName>
</protein>
<dbReference type="GO" id="GO:0008080">
    <property type="term" value="F:N-acetyltransferase activity"/>
    <property type="evidence" value="ECO:0007669"/>
    <property type="project" value="TreeGrafter"/>
</dbReference>
<keyword evidence="3" id="KW-1185">Reference proteome</keyword>